<dbReference type="Proteomes" id="UP000059074">
    <property type="component" value="Unassembled WGS sequence"/>
</dbReference>
<accession>A0A109BAR4</accession>
<dbReference type="PATRIC" id="fig|121290.4.peg.549"/>
<name>A0A109BAR4_HYPSL</name>
<organism evidence="2 3">
    <name type="scientific">Hyphomicrobium sulfonivorans</name>
    <dbReference type="NCBI Taxonomy" id="121290"/>
    <lineage>
        <taxon>Bacteria</taxon>
        <taxon>Pseudomonadati</taxon>
        <taxon>Pseudomonadota</taxon>
        <taxon>Alphaproteobacteria</taxon>
        <taxon>Hyphomicrobiales</taxon>
        <taxon>Hyphomicrobiaceae</taxon>
        <taxon>Hyphomicrobium</taxon>
    </lineage>
</organism>
<feature type="domain" description="Fe/B12 periplasmic-binding" evidence="1">
    <location>
        <begin position="38"/>
        <end position="291"/>
    </location>
</feature>
<dbReference type="STRING" id="121290.APY04_2948"/>
<proteinExistence type="predicted"/>
<evidence type="ECO:0000259" key="1">
    <source>
        <dbReference type="PROSITE" id="PS50983"/>
    </source>
</evidence>
<evidence type="ECO:0000313" key="2">
    <source>
        <dbReference type="EMBL" id="KWT65199.1"/>
    </source>
</evidence>
<reference evidence="2 3" key="1">
    <citation type="submission" date="2015-10" db="EMBL/GenBank/DDBJ databases">
        <title>Transcriptomic analysis of a linuron degrading triple-species bacterial consortium.</title>
        <authorList>
            <person name="Albers P."/>
        </authorList>
    </citation>
    <scope>NUCLEOTIDE SEQUENCE [LARGE SCALE GENOMIC DNA]</scope>
    <source>
        <strain evidence="2 3">WDL6</strain>
    </source>
</reference>
<dbReference type="SUPFAM" id="SSF53807">
    <property type="entry name" value="Helical backbone' metal receptor"/>
    <property type="match status" value="1"/>
</dbReference>
<dbReference type="AlphaFoldDB" id="A0A109BAR4"/>
<dbReference type="Pfam" id="PF01497">
    <property type="entry name" value="Peripla_BP_2"/>
    <property type="match status" value="1"/>
</dbReference>
<dbReference type="InterPro" id="IPR002491">
    <property type="entry name" value="ABC_transptr_periplasmic_BD"/>
</dbReference>
<dbReference type="InterPro" id="IPR050902">
    <property type="entry name" value="ABC_Transporter_SBP"/>
</dbReference>
<keyword evidence="3" id="KW-1185">Reference proteome</keyword>
<dbReference type="Gene3D" id="3.40.50.1980">
    <property type="entry name" value="Nitrogenase molybdenum iron protein domain"/>
    <property type="match status" value="2"/>
</dbReference>
<protein>
    <submittedName>
        <fullName evidence="2">Vitamin B12 ABC transporter, B12-binding component BtuF</fullName>
    </submittedName>
</protein>
<dbReference type="PROSITE" id="PS50983">
    <property type="entry name" value="FE_B12_PBP"/>
    <property type="match status" value="1"/>
</dbReference>
<gene>
    <name evidence="2" type="ORF">APY04_2948</name>
</gene>
<dbReference type="EMBL" id="LMTR01000082">
    <property type="protein sequence ID" value="KWT65199.1"/>
    <property type="molecule type" value="Genomic_DNA"/>
</dbReference>
<dbReference type="PANTHER" id="PTHR30535:SF34">
    <property type="entry name" value="MOLYBDATE-BINDING PROTEIN MOLA"/>
    <property type="match status" value="1"/>
</dbReference>
<evidence type="ECO:0000313" key="3">
    <source>
        <dbReference type="Proteomes" id="UP000059074"/>
    </source>
</evidence>
<comment type="caution">
    <text evidence="2">The sequence shown here is derived from an EMBL/GenBank/DDBJ whole genome shotgun (WGS) entry which is preliminary data.</text>
</comment>
<sequence length="293" mass="31377">MWDVLRAETLFLRMGMRLLAVALVTGLCAGHAMAVPKRVVSMNLCTDQLAMLMADEGQLVSVSHLASDPASSVMVTEAQRYAVNHGLAEEIFVMAPDMIFAGTYTSRASVAMLKRLGFRVELFEPASSFEDIEKNMLRMGELLGRPQRAAELIAEFHRRIAEARGGEALKRPLSALHYANSYTSGAGTLAAEVVDAAGLRNLGSELGLTGTSRLPLETIIISNPDIVAGERLGGDAPALAYETFEHPALKAVLDGEPMTGVANKYWVCGGPFTAEAVAILNAARRKLVGQAHP</sequence>
<dbReference type="PANTHER" id="PTHR30535">
    <property type="entry name" value="VITAMIN B12-BINDING PROTEIN"/>
    <property type="match status" value="1"/>
</dbReference>